<dbReference type="Pfam" id="PF12998">
    <property type="entry name" value="ING"/>
    <property type="match status" value="1"/>
</dbReference>
<protein>
    <submittedName>
        <fullName evidence="5">Inhibitor of growth protein N-terminal histone-binding domain-containing protein</fullName>
    </submittedName>
</protein>
<keyword evidence="4" id="KW-1185">Reference proteome</keyword>
<sequence length="168" mass="19243">MLNNKLLDYKKRIEGVELDLNNEIQTLHSQMDQHKEDNMQLQTALEERDQALEEMECELTAKIAELDEADRKIQQLKISMSESAEVFQSTRAQVDEWTTRYQQISNAFKEQKIQLDEKMCMHSELEDKIATLKADNNDLAKQVEAAEAKSSLSAKKTSSLGQENAGFC</sequence>
<feature type="coiled-coil region" evidence="1">
    <location>
        <begin position="17"/>
        <end position="79"/>
    </location>
</feature>
<evidence type="ECO:0000313" key="5">
    <source>
        <dbReference type="WBParaSite" id="jg5953"/>
    </source>
</evidence>
<feature type="compositionally biased region" description="Low complexity" evidence="2">
    <location>
        <begin position="148"/>
        <end position="160"/>
    </location>
</feature>
<proteinExistence type="predicted"/>
<organism evidence="4 5">
    <name type="scientific">Ditylenchus dipsaci</name>
    <dbReference type="NCBI Taxonomy" id="166011"/>
    <lineage>
        <taxon>Eukaryota</taxon>
        <taxon>Metazoa</taxon>
        <taxon>Ecdysozoa</taxon>
        <taxon>Nematoda</taxon>
        <taxon>Chromadorea</taxon>
        <taxon>Rhabditida</taxon>
        <taxon>Tylenchina</taxon>
        <taxon>Tylenchomorpha</taxon>
        <taxon>Sphaerularioidea</taxon>
        <taxon>Anguinidae</taxon>
        <taxon>Anguininae</taxon>
        <taxon>Ditylenchus</taxon>
    </lineage>
</organism>
<accession>A0A915EG07</accession>
<name>A0A915EG07_9BILA</name>
<feature type="domain" description="Inhibitor of growth protein N-terminal histone-binding" evidence="3">
    <location>
        <begin position="45"/>
        <end position="130"/>
    </location>
</feature>
<evidence type="ECO:0000313" key="4">
    <source>
        <dbReference type="Proteomes" id="UP000887574"/>
    </source>
</evidence>
<reference evidence="5" key="1">
    <citation type="submission" date="2022-11" db="UniProtKB">
        <authorList>
            <consortium name="WormBaseParasite"/>
        </authorList>
    </citation>
    <scope>IDENTIFICATION</scope>
</reference>
<keyword evidence="1" id="KW-0175">Coiled coil</keyword>
<dbReference type="AlphaFoldDB" id="A0A915EG07"/>
<dbReference type="SUPFAM" id="SSF57997">
    <property type="entry name" value="Tropomyosin"/>
    <property type="match status" value="1"/>
</dbReference>
<evidence type="ECO:0000256" key="1">
    <source>
        <dbReference type="SAM" id="Coils"/>
    </source>
</evidence>
<dbReference type="Proteomes" id="UP000887574">
    <property type="component" value="Unplaced"/>
</dbReference>
<dbReference type="WBParaSite" id="jg5953">
    <property type="protein sequence ID" value="jg5953"/>
    <property type="gene ID" value="jg5953"/>
</dbReference>
<evidence type="ECO:0000259" key="3">
    <source>
        <dbReference type="Pfam" id="PF12998"/>
    </source>
</evidence>
<dbReference type="Gene3D" id="1.10.287.1490">
    <property type="match status" value="1"/>
</dbReference>
<dbReference type="InterPro" id="IPR024610">
    <property type="entry name" value="ING_N_histone-binding"/>
</dbReference>
<feature type="region of interest" description="Disordered" evidence="2">
    <location>
        <begin position="146"/>
        <end position="168"/>
    </location>
</feature>
<evidence type="ECO:0000256" key="2">
    <source>
        <dbReference type="SAM" id="MobiDB-lite"/>
    </source>
</evidence>